<evidence type="ECO:0000313" key="6">
    <source>
        <dbReference type="EMBL" id="QLG61507.1"/>
    </source>
</evidence>
<feature type="region of interest" description="Disordered" evidence="4">
    <location>
        <begin position="1"/>
        <end position="21"/>
    </location>
</feature>
<protein>
    <submittedName>
        <fullName evidence="6">GNAT family N-acetyltransferase</fullName>
    </submittedName>
</protein>
<organism evidence="6 7">
    <name type="scientific">Halorarum salinum</name>
    <dbReference type="NCBI Taxonomy" id="2743089"/>
    <lineage>
        <taxon>Archaea</taxon>
        <taxon>Methanobacteriati</taxon>
        <taxon>Methanobacteriota</taxon>
        <taxon>Stenosarchaea group</taxon>
        <taxon>Halobacteria</taxon>
        <taxon>Halobacteriales</taxon>
        <taxon>Haloferacaceae</taxon>
        <taxon>Halorarum</taxon>
    </lineage>
</organism>
<feature type="domain" description="N-acetyltransferase" evidence="5">
    <location>
        <begin position="12"/>
        <end position="172"/>
    </location>
</feature>
<evidence type="ECO:0000256" key="1">
    <source>
        <dbReference type="ARBA" id="ARBA00022679"/>
    </source>
</evidence>
<dbReference type="KEGG" id="halu:HUG12_07110"/>
<evidence type="ECO:0000256" key="4">
    <source>
        <dbReference type="SAM" id="MobiDB-lite"/>
    </source>
</evidence>
<reference evidence="6 7" key="1">
    <citation type="submission" date="2020-06" db="EMBL/GenBank/DDBJ databases">
        <title>NJ-3-1, isolated from saline soil.</title>
        <authorList>
            <person name="Cui H.L."/>
            <person name="Shi X."/>
        </authorList>
    </citation>
    <scope>NUCLEOTIDE SEQUENCE [LARGE SCALE GENOMIC DNA]</scope>
    <source>
        <strain evidence="6 7">NJ-3-1</strain>
    </source>
</reference>
<keyword evidence="2" id="KW-0012">Acyltransferase</keyword>
<dbReference type="Gene3D" id="3.40.630.30">
    <property type="match status" value="1"/>
</dbReference>
<dbReference type="Proteomes" id="UP000509626">
    <property type="component" value="Chromosome"/>
</dbReference>
<dbReference type="OrthoDB" id="120213at2157"/>
<comment type="similarity">
    <text evidence="3">Belongs to the acetyltransferase family. RimJ subfamily.</text>
</comment>
<evidence type="ECO:0000313" key="7">
    <source>
        <dbReference type="Proteomes" id="UP000509626"/>
    </source>
</evidence>
<gene>
    <name evidence="6" type="ORF">HUG12_07110</name>
</gene>
<evidence type="ECO:0000256" key="2">
    <source>
        <dbReference type="ARBA" id="ARBA00023315"/>
    </source>
</evidence>
<dbReference type="EMBL" id="CP058579">
    <property type="protein sequence ID" value="QLG61507.1"/>
    <property type="molecule type" value="Genomic_DNA"/>
</dbReference>
<dbReference type="PANTHER" id="PTHR43792">
    <property type="entry name" value="GNAT FAMILY, PUTATIVE (AFU_ORTHOLOGUE AFUA_3G00765)-RELATED-RELATED"/>
    <property type="match status" value="1"/>
</dbReference>
<sequence length="180" mass="19804">MPGPTFLSGDRTTLHPATEDDLPFLLENENDERVRRTRSGALPTAAGEFRPRLGGTTGRSDDTLVLLVVADGDPVGLVYLIRERPNDDTFRRAELAYWIAPDEWGNGYATDASRAVLAHGFDAIGLHKVTATAFEHNPASRRVLEKAGFEGEGVHRAEAYVDGEWRDIHRYGLLAGEFDG</sequence>
<accession>A0A7D5LA21</accession>
<dbReference type="InterPro" id="IPR051531">
    <property type="entry name" value="N-acetyltransferase"/>
</dbReference>
<dbReference type="Pfam" id="PF13302">
    <property type="entry name" value="Acetyltransf_3"/>
    <property type="match status" value="1"/>
</dbReference>
<evidence type="ECO:0000256" key="3">
    <source>
        <dbReference type="ARBA" id="ARBA00038502"/>
    </source>
</evidence>
<dbReference type="PROSITE" id="PS51186">
    <property type="entry name" value="GNAT"/>
    <property type="match status" value="1"/>
</dbReference>
<name>A0A7D5LA21_9EURY</name>
<dbReference type="RefSeq" id="WP_179268092.1">
    <property type="nucleotide sequence ID" value="NZ_CP058579.1"/>
</dbReference>
<dbReference type="PANTHER" id="PTHR43792:SF8">
    <property type="entry name" value="[RIBOSOMAL PROTEIN US5]-ALANINE N-ACETYLTRANSFERASE"/>
    <property type="match status" value="1"/>
</dbReference>
<keyword evidence="1 6" id="KW-0808">Transferase</keyword>
<evidence type="ECO:0000259" key="5">
    <source>
        <dbReference type="PROSITE" id="PS51186"/>
    </source>
</evidence>
<dbReference type="GeneID" id="56037215"/>
<dbReference type="GO" id="GO:0016747">
    <property type="term" value="F:acyltransferase activity, transferring groups other than amino-acyl groups"/>
    <property type="evidence" value="ECO:0007669"/>
    <property type="project" value="InterPro"/>
</dbReference>
<dbReference type="SUPFAM" id="SSF55729">
    <property type="entry name" value="Acyl-CoA N-acyltransferases (Nat)"/>
    <property type="match status" value="1"/>
</dbReference>
<dbReference type="AlphaFoldDB" id="A0A7D5LA21"/>
<proteinExistence type="inferred from homology"/>
<keyword evidence="7" id="KW-1185">Reference proteome</keyword>
<dbReference type="InterPro" id="IPR000182">
    <property type="entry name" value="GNAT_dom"/>
</dbReference>
<dbReference type="InterPro" id="IPR016181">
    <property type="entry name" value="Acyl_CoA_acyltransferase"/>
</dbReference>